<dbReference type="Pfam" id="PF03649">
    <property type="entry name" value="UPF0014"/>
    <property type="match status" value="2"/>
</dbReference>
<evidence type="ECO:0000256" key="4">
    <source>
        <dbReference type="ARBA" id="ARBA00022989"/>
    </source>
</evidence>
<name>A0ABS2WNS8_9BACT</name>
<comment type="caution">
    <text evidence="7">The sequence shown here is derived from an EMBL/GenBank/DDBJ whole genome shotgun (WGS) entry which is preliminary data.</text>
</comment>
<evidence type="ECO:0000256" key="2">
    <source>
        <dbReference type="ARBA" id="ARBA00005268"/>
    </source>
</evidence>
<feature type="transmembrane region" description="Helical" evidence="6">
    <location>
        <begin position="201"/>
        <end position="223"/>
    </location>
</feature>
<sequence>MALISWGSLVLMALPLVMLGVVMARWGFSVKPLGVASVRMVLQLLAIGYVLVFLFEAPNVWVSVAVFSVMLGASTLIAKRHLKTCGARSLGALLVSIALASSGMLALVMHVIGTTPWYHPQSFIPLAGMIVAASMNALSLYAERLASERENHPFDVARNSAFGASLIPQFNSFLAVGLVSLPGMMTGQILSGVSPMVAVRYQIVVMVMVLCTAGFSVVLYTFFSQKLEG</sequence>
<evidence type="ECO:0000256" key="6">
    <source>
        <dbReference type="SAM" id="Phobius"/>
    </source>
</evidence>
<keyword evidence="8" id="KW-1185">Reference proteome</keyword>
<keyword evidence="3 6" id="KW-0812">Transmembrane</keyword>
<accession>A0ABS2WNS8</accession>
<dbReference type="RefSeq" id="WP_205457651.1">
    <property type="nucleotide sequence ID" value="NZ_JAFHKK010000001.1"/>
</dbReference>
<feature type="transmembrane region" description="Helical" evidence="6">
    <location>
        <begin position="36"/>
        <end position="54"/>
    </location>
</feature>
<protein>
    <submittedName>
        <fullName evidence="7">ABC transporter permease</fullName>
    </submittedName>
</protein>
<dbReference type="PANTHER" id="PTHR30028:SF0">
    <property type="entry name" value="PROTEIN ALUMINUM SENSITIVE 3"/>
    <property type="match status" value="1"/>
</dbReference>
<keyword evidence="5 6" id="KW-0472">Membrane</keyword>
<feature type="transmembrane region" description="Helical" evidence="6">
    <location>
        <begin position="60"/>
        <end position="78"/>
    </location>
</feature>
<reference evidence="7 8" key="3">
    <citation type="submission" date="2021-02" db="EMBL/GenBank/DDBJ databases">
        <authorList>
            <person name="Merkel A.Y."/>
        </authorList>
    </citation>
    <scope>NUCLEOTIDE SEQUENCE [LARGE SCALE GENOMIC DNA]</scope>
    <source>
        <strain evidence="7 8">T05b</strain>
    </source>
</reference>
<feature type="transmembrane region" description="Helical" evidence="6">
    <location>
        <begin position="123"/>
        <end position="141"/>
    </location>
</feature>
<dbReference type="InterPro" id="IPR005226">
    <property type="entry name" value="UPF0014_fam"/>
</dbReference>
<dbReference type="PANTHER" id="PTHR30028">
    <property type="entry name" value="UPF0014 INNER MEMBRANE PROTEIN YBBM-RELATED"/>
    <property type="match status" value="1"/>
</dbReference>
<evidence type="ECO:0000256" key="1">
    <source>
        <dbReference type="ARBA" id="ARBA00004141"/>
    </source>
</evidence>
<evidence type="ECO:0000313" key="7">
    <source>
        <dbReference type="EMBL" id="MBN2963212.1"/>
    </source>
</evidence>
<keyword evidence="4 6" id="KW-1133">Transmembrane helix</keyword>
<organism evidence="7 8">
    <name type="scientific">Sulfurospirillum tamanense</name>
    <dbReference type="NCBI Taxonomy" id="2813362"/>
    <lineage>
        <taxon>Bacteria</taxon>
        <taxon>Pseudomonadati</taxon>
        <taxon>Campylobacterota</taxon>
        <taxon>Epsilonproteobacteria</taxon>
        <taxon>Campylobacterales</taxon>
        <taxon>Sulfurospirillaceae</taxon>
        <taxon>Sulfurospirillum</taxon>
    </lineage>
</organism>
<dbReference type="Proteomes" id="UP000703590">
    <property type="component" value="Unassembled WGS sequence"/>
</dbReference>
<comment type="similarity">
    <text evidence="2">Belongs to the UPF0014 family.</text>
</comment>
<feature type="transmembrane region" description="Helical" evidence="6">
    <location>
        <begin position="6"/>
        <end position="24"/>
    </location>
</feature>
<dbReference type="EMBL" id="JAFHKK010000001">
    <property type="protein sequence ID" value="MBN2963212.1"/>
    <property type="molecule type" value="Genomic_DNA"/>
</dbReference>
<reference evidence="8" key="2">
    <citation type="submission" date="2021-02" db="EMBL/GenBank/DDBJ databases">
        <title>Sulfurospirillum tamanensis sp. nov.</title>
        <authorList>
            <person name="Merkel A.Y."/>
        </authorList>
    </citation>
    <scope>NUCLEOTIDE SEQUENCE [LARGE SCALE GENOMIC DNA]</scope>
    <source>
        <strain evidence="8">T05b</strain>
    </source>
</reference>
<proteinExistence type="inferred from homology"/>
<evidence type="ECO:0000256" key="3">
    <source>
        <dbReference type="ARBA" id="ARBA00022692"/>
    </source>
</evidence>
<feature type="transmembrane region" description="Helical" evidence="6">
    <location>
        <begin position="161"/>
        <end position="181"/>
    </location>
</feature>
<evidence type="ECO:0000256" key="5">
    <source>
        <dbReference type="ARBA" id="ARBA00023136"/>
    </source>
</evidence>
<feature type="transmembrane region" description="Helical" evidence="6">
    <location>
        <begin position="90"/>
        <end position="111"/>
    </location>
</feature>
<evidence type="ECO:0000313" key="8">
    <source>
        <dbReference type="Proteomes" id="UP000703590"/>
    </source>
</evidence>
<reference evidence="7 8" key="1">
    <citation type="submission" date="2021-02" db="EMBL/GenBank/DDBJ databases">
        <title>Sulfurospirillum tamanensis sp. nov.</title>
        <authorList>
            <person name="Frolova A."/>
            <person name="Merkel A."/>
            <person name="Slobodkin A."/>
        </authorList>
    </citation>
    <scope>NUCLEOTIDE SEQUENCE [LARGE SCALE GENOMIC DNA]</scope>
    <source>
        <strain evidence="7 8">T05b</strain>
    </source>
</reference>
<gene>
    <name evidence="7" type="ORF">JWV37_00325</name>
</gene>
<comment type="subcellular location">
    <subcellularLocation>
        <location evidence="1">Membrane</location>
        <topology evidence="1">Multi-pass membrane protein</topology>
    </subcellularLocation>
</comment>